<keyword evidence="3" id="KW-1185">Reference proteome</keyword>
<accession>A0A2T0N4M6</accession>
<dbReference type="Proteomes" id="UP000238312">
    <property type="component" value="Unassembled WGS sequence"/>
</dbReference>
<evidence type="ECO:0000256" key="1">
    <source>
        <dbReference type="SAM" id="MobiDB-lite"/>
    </source>
</evidence>
<comment type="caution">
    <text evidence="2">The sequence shown here is derived from an EMBL/GenBank/DDBJ whole genome shotgun (WGS) entry which is preliminary data.</text>
</comment>
<organism evidence="2 3">
    <name type="scientific">Nonomuraea fuscirosea</name>
    <dbReference type="NCBI Taxonomy" id="1291556"/>
    <lineage>
        <taxon>Bacteria</taxon>
        <taxon>Bacillati</taxon>
        <taxon>Actinomycetota</taxon>
        <taxon>Actinomycetes</taxon>
        <taxon>Streptosporangiales</taxon>
        <taxon>Streptosporangiaceae</taxon>
        <taxon>Nonomuraea</taxon>
    </lineage>
</organism>
<proteinExistence type="predicted"/>
<sequence length="289" mass="29262">MSAVPTPSLSGPFARAASHGAPSGRRASGRTAYGRSAYGRSAYGKAAYGKAAFAGVRFFPGAAESTAGGTGLRLARAVVFATVCGAVSAGGHALAGGGVVPFGAYLAGTLAAFALAYLIDGRERGLPVVLAATTGTQTLLHLLFERLAPAQAHLPEQYPGHLLSGHLLNGRLLDGLSPSGLDGHLLHGPAPSGHPSFGMALAHLTVAALTAWWLHRGERALWTMIRLCGTECPLVGPLVRSLVRLLIPAPAPAGAGTAGRSMTYGVAACSGRAVPGTISRRGPPATARR</sequence>
<gene>
    <name evidence="2" type="ORF">B0I32_10413</name>
</gene>
<evidence type="ECO:0000313" key="3">
    <source>
        <dbReference type="Proteomes" id="UP000238312"/>
    </source>
</evidence>
<evidence type="ECO:0000313" key="2">
    <source>
        <dbReference type="EMBL" id="PRX67257.1"/>
    </source>
</evidence>
<dbReference type="EMBL" id="PVNG01000004">
    <property type="protein sequence ID" value="PRX67257.1"/>
    <property type="molecule type" value="Genomic_DNA"/>
</dbReference>
<name>A0A2T0N4M6_9ACTN</name>
<reference evidence="2 3" key="1">
    <citation type="submission" date="2018-03" db="EMBL/GenBank/DDBJ databases">
        <title>Genomic Encyclopedia of Type Strains, Phase III (KMG-III): the genomes of soil and plant-associated and newly described type strains.</title>
        <authorList>
            <person name="Whitman W."/>
        </authorList>
    </citation>
    <scope>NUCLEOTIDE SEQUENCE [LARGE SCALE GENOMIC DNA]</scope>
    <source>
        <strain evidence="2 3">CGMCC 4.7104</strain>
    </source>
</reference>
<dbReference type="AlphaFoldDB" id="A0A2T0N4M6"/>
<protein>
    <recommendedName>
        <fullName evidence="4">Integral membrane protein</fullName>
    </recommendedName>
</protein>
<evidence type="ECO:0008006" key="4">
    <source>
        <dbReference type="Google" id="ProtNLM"/>
    </source>
</evidence>
<feature type="region of interest" description="Disordered" evidence="1">
    <location>
        <begin position="1"/>
        <end position="30"/>
    </location>
</feature>